<proteinExistence type="predicted"/>
<accession>A0A381VHA9</accession>
<name>A0A381VHA9_9ZZZZ</name>
<dbReference type="AlphaFoldDB" id="A0A381VHA9"/>
<sequence length="190" mass="20927">MNIRFTILLVVLVVIVGSLVGITQVLRNTSDNESIARLYSIARNDILNVSMERKGTTVKFSKQDNQWVIVGDSTTDDVNVDEDRWSGIVFLLESPAIEKPVSKPEGEELDLGEFGLDPPVMKIGISNASSLVLEIYLGDSTPARDGFYVKLAGKKNAYVINSSWADVVTRLITQPPYPLEETLNDSVPID</sequence>
<reference evidence="2" key="1">
    <citation type="submission" date="2018-05" db="EMBL/GenBank/DDBJ databases">
        <authorList>
            <person name="Lanie J.A."/>
            <person name="Ng W.-L."/>
            <person name="Kazmierczak K.M."/>
            <person name="Andrzejewski T.M."/>
            <person name="Davidsen T.M."/>
            <person name="Wayne K.J."/>
            <person name="Tettelin H."/>
            <person name="Glass J.I."/>
            <person name="Rusch D."/>
            <person name="Podicherti R."/>
            <person name="Tsui H.-C.T."/>
            <person name="Winkler M.E."/>
        </authorList>
    </citation>
    <scope>NUCLEOTIDE SEQUENCE</scope>
</reference>
<dbReference type="Pfam" id="PF14238">
    <property type="entry name" value="DUF4340"/>
    <property type="match status" value="1"/>
</dbReference>
<dbReference type="InterPro" id="IPR025641">
    <property type="entry name" value="DUF4340"/>
</dbReference>
<gene>
    <name evidence="2" type="ORF">METZ01_LOCUS92215</name>
</gene>
<evidence type="ECO:0000313" key="2">
    <source>
        <dbReference type="EMBL" id="SVA39361.1"/>
    </source>
</evidence>
<evidence type="ECO:0000259" key="1">
    <source>
        <dbReference type="Pfam" id="PF14238"/>
    </source>
</evidence>
<organism evidence="2">
    <name type="scientific">marine metagenome</name>
    <dbReference type="NCBI Taxonomy" id="408172"/>
    <lineage>
        <taxon>unclassified sequences</taxon>
        <taxon>metagenomes</taxon>
        <taxon>ecological metagenomes</taxon>
    </lineage>
</organism>
<dbReference type="EMBL" id="UINC01008754">
    <property type="protein sequence ID" value="SVA39361.1"/>
    <property type="molecule type" value="Genomic_DNA"/>
</dbReference>
<feature type="domain" description="DUF4340" evidence="1">
    <location>
        <begin position="108"/>
        <end position="166"/>
    </location>
</feature>
<protein>
    <recommendedName>
        <fullName evidence="1">DUF4340 domain-containing protein</fullName>
    </recommendedName>
</protein>